<evidence type="ECO:0000313" key="2">
    <source>
        <dbReference type="Proteomes" id="UP000756346"/>
    </source>
</evidence>
<protein>
    <submittedName>
        <fullName evidence="1">Uncharacterized protein</fullName>
    </submittedName>
</protein>
<accession>A0A9P8Y7E0</accession>
<sequence>MLFHRVESCLLTATAGVVWGASVWQLTISWSDTVQALVRHRGPALARIRCLLNMLLRGHLGSPHLGLKSTSL</sequence>
<dbReference type="Proteomes" id="UP000756346">
    <property type="component" value="Unassembled WGS sequence"/>
</dbReference>
<gene>
    <name evidence="1" type="ORF">B0I36DRAFT_323539</name>
</gene>
<dbReference type="RefSeq" id="XP_046012938.1">
    <property type="nucleotide sequence ID" value="XM_046153989.1"/>
</dbReference>
<evidence type="ECO:0000313" key="1">
    <source>
        <dbReference type="EMBL" id="KAH7031258.1"/>
    </source>
</evidence>
<proteinExistence type="predicted"/>
<comment type="caution">
    <text evidence="1">The sequence shown here is derived from an EMBL/GenBank/DDBJ whole genome shotgun (WGS) entry which is preliminary data.</text>
</comment>
<dbReference type="EMBL" id="JAGTJQ010000005">
    <property type="protein sequence ID" value="KAH7031258.1"/>
    <property type="molecule type" value="Genomic_DNA"/>
</dbReference>
<keyword evidence="2" id="KW-1185">Reference proteome</keyword>
<organism evidence="1 2">
    <name type="scientific">Microdochium trichocladiopsis</name>
    <dbReference type="NCBI Taxonomy" id="1682393"/>
    <lineage>
        <taxon>Eukaryota</taxon>
        <taxon>Fungi</taxon>
        <taxon>Dikarya</taxon>
        <taxon>Ascomycota</taxon>
        <taxon>Pezizomycotina</taxon>
        <taxon>Sordariomycetes</taxon>
        <taxon>Xylariomycetidae</taxon>
        <taxon>Xylariales</taxon>
        <taxon>Microdochiaceae</taxon>
        <taxon>Microdochium</taxon>
    </lineage>
</organism>
<dbReference type="GeneID" id="70183535"/>
<reference evidence="1" key="1">
    <citation type="journal article" date="2021" name="Nat. Commun.">
        <title>Genetic determinants of endophytism in the Arabidopsis root mycobiome.</title>
        <authorList>
            <person name="Mesny F."/>
            <person name="Miyauchi S."/>
            <person name="Thiergart T."/>
            <person name="Pickel B."/>
            <person name="Atanasova L."/>
            <person name="Karlsson M."/>
            <person name="Huettel B."/>
            <person name="Barry K.W."/>
            <person name="Haridas S."/>
            <person name="Chen C."/>
            <person name="Bauer D."/>
            <person name="Andreopoulos W."/>
            <person name="Pangilinan J."/>
            <person name="LaButti K."/>
            <person name="Riley R."/>
            <person name="Lipzen A."/>
            <person name="Clum A."/>
            <person name="Drula E."/>
            <person name="Henrissat B."/>
            <person name="Kohler A."/>
            <person name="Grigoriev I.V."/>
            <person name="Martin F.M."/>
            <person name="Hacquard S."/>
        </authorList>
    </citation>
    <scope>NUCLEOTIDE SEQUENCE</scope>
    <source>
        <strain evidence="1">MPI-CAGE-CH-0230</strain>
    </source>
</reference>
<name>A0A9P8Y7E0_9PEZI</name>
<dbReference type="AlphaFoldDB" id="A0A9P8Y7E0"/>